<keyword evidence="6 7" id="KW-0012">Acyltransferase</keyword>
<evidence type="ECO:0000259" key="8">
    <source>
        <dbReference type="Pfam" id="PF01529"/>
    </source>
</evidence>
<comment type="domain">
    <text evidence="7">The DHHC domain is required for palmitoyltransferase activity.</text>
</comment>
<dbReference type="GO" id="GO:0016020">
    <property type="term" value="C:membrane"/>
    <property type="evidence" value="ECO:0007669"/>
    <property type="project" value="UniProtKB-SubCell"/>
</dbReference>
<evidence type="ECO:0000256" key="5">
    <source>
        <dbReference type="ARBA" id="ARBA00023136"/>
    </source>
</evidence>
<dbReference type="PANTHER" id="PTHR12246">
    <property type="entry name" value="PALMITOYLTRANSFERASE ZDHHC16"/>
    <property type="match status" value="1"/>
</dbReference>
<dbReference type="EC" id="2.3.1.225" evidence="7"/>
<dbReference type="InterPro" id="IPR001594">
    <property type="entry name" value="Palmitoyltrfase_DHHC"/>
</dbReference>
<evidence type="ECO:0000256" key="6">
    <source>
        <dbReference type="ARBA" id="ARBA00023315"/>
    </source>
</evidence>
<comment type="subcellular location">
    <subcellularLocation>
        <location evidence="1">Membrane</location>
        <topology evidence="1">Multi-pass membrane protein</topology>
    </subcellularLocation>
</comment>
<sequence>MEKSRSVKVKNVRQKILSTSSNIDWDQWIDRLIDPIIWVVDNFSGSLGLIFVTIVWLLIAFIVGIAYWLGIPYYWNTSIPLTVMLIIFGHWILLNVVFHYYMALKTPPGHPPLAEAIPHVTARCKKCSAAKPPRTHHCSVCKTCILRMDHHCPWLNNCVGHFNHRYFYLFMAYVVLGMIFLYIFGAPVLFYELSADEMSEPIGQRVVVNGTHVLPLEPEDETPTPFRPRYRRGLIITEAILCSGILAALGAMVVWHGKLITNGETSIENLTNKYDREALQNSGKLFVNPYDHGPEGNWKMFLGLAEGRSWACVFFPSIHSPRGNGIDWEQCFHNHTP</sequence>
<feature type="transmembrane region" description="Helical" evidence="7">
    <location>
        <begin position="47"/>
        <end position="69"/>
    </location>
</feature>
<evidence type="ECO:0000256" key="7">
    <source>
        <dbReference type="RuleBase" id="RU079119"/>
    </source>
</evidence>
<evidence type="ECO:0000256" key="1">
    <source>
        <dbReference type="ARBA" id="ARBA00004141"/>
    </source>
</evidence>
<feature type="transmembrane region" description="Helical" evidence="7">
    <location>
        <begin position="166"/>
        <end position="191"/>
    </location>
</feature>
<proteinExistence type="evidence at transcript level"/>
<keyword evidence="5 7" id="KW-0472">Membrane</keyword>
<name>A0A4Y7NKB3_9CRUS</name>
<organism evidence="9">
    <name type="scientific">Moina brachiata</name>
    <dbReference type="NCBI Taxonomy" id="675436"/>
    <lineage>
        <taxon>Eukaryota</taxon>
        <taxon>Metazoa</taxon>
        <taxon>Ecdysozoa</taxon>
        <taxon>Arthropoda</taxon>
        <taxon>Crustacea</taxon>
        <taxon>Branchiopoda</taxon>
        <taxon>Diplostraca</taxon>
        <taxon>Cladocera</taxon>
        <taxon>Anomopoda</taxon>
        <taxon>Moinidae</taxon>
        <taxon>Moina</taxon>
    </lineage>
</organism>
<evidence type="ECO:0000313" key="9">
    <source>
        <dbReference type="EMBL" id="SVE93027.1"/>
    </source>
</evidence>
<comment type="catalytic activity">
    <reaction evidence="7">
        <text>L-cysteinyl-[protein] + hexadecanoyl-CoA = S-hexadecanoyl-L-cysteinyl-[protein] + CoA</text>
        <dbReference type="Rhea" id="RHEA:36683"/>
        <dbReference type="Rhea" id="RHEA-COMP:10131"/>
        <dbReference type="Rhea" id="RHEA-COMP:11032"/>
        <dbReference type="ChEBI" id="CHEBI:29950"/>
        <dbReference type="ChEBI" id="CHEBI:57287"/>
        <dbReference type="ChEBI" id="CHEBI:57379"/>
        <dbReference type="ChEBI" id="CHEBI:74151"/>
        <dbReference type="EC" id="2.3.1.225"/>
    </reaction>
</comment>
<gene>
    <name evidence="9" type="primary">EOG090X06RJ</name>
</gene>
<dbReference type="PROSITE" id="PS50216">
    <property type="entry name" value="DHHC"/>
    <property type="match status" value="1"/>
</dbReference>
<reference evidence="9" key="1">
    <citation type="submission" date="2018-08" db="EMBL/GenBank/DDBJ databases">
        <authorList>
            <person name="Cornetti L."/>
        </authorList>
    </citation>
    <scope>NUCLEOTIDE SEQUENCE</scope>
    <source>
        <strain evidence="9">DE-FRO-2-1</strain>
    </source>
</reference>
<keyword evidence="3 7" id="KW-0812">Transmembrane</keyword>
<protein>
    <recommendedName>
        <fullName evidence="7">Palmitoyltransferase</fullName>
        <ecNumber evidence="7">2.3.1.225</ecNumber>
    </recommendedName>
</protein>
<dbReference type="EMBL" id="LR023408">
    <property type="protein sequence ID" value="SVE93027.1"/>
    <property type="molecule type" value="mRNA"/>
</dbReference>
<dbReference type="AlphaFoldDB" id="A0A4Y7NKB3"/>
<evidence type="ECO:0000256" key="2">
    <source>
        <dbReference type="ARBA" id="ARBA00022679"/>
    </source>
</evidence>
<dbReference type="GO" id="GO:0019706">
    <property type="term" value="F:protein-cysteine S-palmitoyltransferase activity"/>
    <property type="evidence" value="ECO:0007669"/>
    <property type="project" value="UniProtKB-EC"/>
</dbReference>
<evidence type="ECO:0000256" key="3">
    <source>
        <dbReference type="ARBA" id="ARBA00022692"/>
    </source>
</evidence>
<keyword evidence="4 7" id="KW-1133">Transmembrane helix</keyword>
<dbReference type="Pfam" id="PF01529">
    <property type="entry name" value="DHHC"/>
    <property type="match status" value="1"/>
</dbReference>
<feature type="transmembrane region" description="Helical" evidence="7">
    <location>
        <begin position="81"/>
        <end position="102"/>
    </location>
</feature>
<comment type="similarity">
    <text evidence="7">Belongs to the DHHC palmitoyltransferase family.</text>
</comment>
<feature type="domain" description="Palmitoyltransferase DHHC" evidence="8">
    <location>
        <begin position="124"/>
        <end position="272"/>
    </location>
</feature>
<feature type="transmembrane region" description="Helical" evidence="7">
    <location>
        <begin position="234"/>
        <end position="255"/>
    </location>
</feature>
<dbReference type="InterPro" id="IPR039859">
    <property type="entry name" value="PFA4/ZDH16/20/ERF2-like"/>
</dbReference>
<accession>A0A4Y7NKB3</accession>
<keyword evidence="2 7" id="KW-0808">Transferase</keyword>
<evidence type="ECO:0000256" key="4">
    <source>
        <dbReference type="ARBA" id="ARBA00022989"/>
    </source>
</evidence>